<sequence>MMRFRSDSRVMNRQPLYFYEYDLDELIFNKFDRMKIAELKVGEYYLNELARYTRVQ</sequence>
<evidence type="ECO:0000313" key="2">
    <source>
        <dbReference type="Proteomes" id="UP000830307"/>
    </source>
</evidence>
<evidence type="ECO:0000313" key="1">
    <source>
        <dbReference type="EMBL" id="UOT58001.1"/>
    </source>
</evidence>
<reference evidence="1" key="1">
    <citation type="submission" date="2022-02" db="EMBL/GenBank/DDBJ databases">
        <title>The Aeromonas hydrophila phage ZPAH14.</title>
        <authorList>
            <person name="Li J."/>
        </authorList>
    </citation>
    <scope>NUCLEOTIDE SEQUENCE</scope>
</reference>
<dbReference type="EMBL" id="OM810291">
    <property type="protein sequence ID" value="UOT58001.1"/>
    <property type="molecule type" value="Genomic_DNA"/>
</dbReference>
<dbReference type="KEGG" id="vg:77932608"/>
<dbReference type="GeneID" id="77932608"/>
<protein>
    <submittedName>
        <fullName evidence="1">Uncharacterized protein</fullName>
    </submittedName>
</protein>
<accession>A0AAE9GW15</accession>
<organism evidence="1 2">
    <name type="scientific">Aeromonas phage ZPAH14</name>
    <dbReference type="NCBI Taxonomy" id="2924887"/>
    <lineage>
        <taxon>Viruses</taxon>
        <taxon>Duplodnaviria</taxon>
        <taxon>Heunggongvirae</taxon>
        <taxon>Uroviricota</taxon>
        <taxon>Caudoviricetes</taxon>
        <taxon>Chaseviridae</taxon>
        <taxon>Nefertitivirinae</taxon>
        <taxon>Shantouvirus</taxon>
        <taxon>Shantouvirus ZPAH14</taxon>
    </lineage>
</organism>
<dbReference type="Proteomes" id="UP000830307">
    <property type="component" value="Segment"/>
</dbReference>
<proteinExistence type="predicted"/>
<keyword evidence="2" id="KW-1185">Reference proteome</keyword>
<dbReference type="RefSeq" id="YP_010656710.1">
    <property type="nucleotide sequence ID" value="NC_070840.1"/>
</dbReference>
<name>A0AAE9GW15_9CAUD</name>